<dbReference type="EMBL" id="NKCI01000020">
    <property type="protein sequence ID" value="RSL67501.1"/>
    <property type="molecule type" value="Genomic_DNA"/>
</dbReference>
<comment type="caution">
    <text evidence="2">The sequence shown here is derived from an EMBL/GenBank/DDBJ whole genome shotgun (WGS) entry which is preliminary data.</text>
</comment>
<keyword evidence="3" id="KW-1185">Reference proteome</keyword>
<accession>A0A428QQG6</accession>
<dbReference type="OrthoDB" id="5213630at2759"/>
<protein>
    <submittedName>
        <fullName evidence="2">Uncharacterized protein</fullName>
    </submittedName>
</protein>
<reference evidence="2 3" key="1">
    <citation type="submission" date="2017-06" db="EMBL/GenBank/DDBJ databases">
        <title>Comparative genomic analysis of Ambrosia Fusariam Clade fungi.</title>
        <authorList>
            <person name="Stajich J.E."/>
            <person name="Carrillo J."/>
            <person name="Kijimoto T."/>
            <person name="Eskalen A."/>
            <person name="O'Donnell K."/>
            <person name="Kasson M."/>
        </authorList>
    </citation>
    <scope>NUCLEOTIDE SEQUENCE [LARGE SCALE GENOMIC DNA]</scope>
    <source>
        <strain evidence="2 3">NRRL62584</strain>
    </source>
</reference>
<evidence type="ECO:0000256" key="1">
    <source>
        <dbReference type="SAM" id="MobiDB-lite"/>
    </source>
</evidence>
<evidence type="ECO:0000313" key="3">
    <source>
        <dbReference type="Proteomes" id="UP000288168"/>
    </source>
</evidence>
<evidence type="ECO:0000313" key="2">
    <source>
        <dbReference type="EMBL" id="RSL67501.1"/>
    </source>
</evidence>
<name>A0A428QQG6_9HYPO</name>
<organism evidence="2 3">
    <name type="scientific">Fusarium duplospermum</name>
    <dbReference type="NCBI Taxonomy" id="1325734"/>
    <lineage>
        <taxon>Eukaryota</taxon>
        <taxon>Fungi</taxon>
        <taxon>Dikarya</taxon>
        <taxon>Ascomycota</taxon>
        <taxon>Pezizomycotina</taxon>
        <taxon>Sordariomycetes</taxon>
        <taxon>Hypocreomycetidae</taxon>
        <taxon>Hypocreales</taxon>
        <taxon>Nectriaceae</taxon>
        <taxon>Fusarium</taxon>
        <taxon>Fusarium solani species complex</taxon>
    </lineage>
</organism>
<dbReference type="STRING" id="1325734.A0A428QQG6"/>
<dbReference type="Proteomes" id="UP000288168">
    <property type="component" value="Unassembled WGS sequence"/>
</dbReference>
<proteinExistence type="predicted"/>
<sequence length="469" mass="53316">MSSEPQCHDTGGSYIRITSRTPEPTSQPFDGIEEQLENIKDSDAVSTEAHSSHYVELDLETGSNNHEHKPQDQEWHEDWTVENILNTQQERHQEILQEIRAANAEDRVALNEAMGQIISTNLGQGFQNITELLTNWGKQFTQHHLVNRVAALEERLNLANQTNQKLGEDFKEMRTKHRIACTKLDKALRERDEQRRLADGGALANSTKATDDAVMDKWRILSYNIHTLAHSLAKSPPSQRFDRTTMARLNWVSQSSRKDMQDQDYREFLLEGYLWGMVNDEVFDAGTRIWGGPGMADLKTIQSNFIDRLTPQDAQDHHGICQQAARWLAQGSGILNQVWGCEPEGVRALANIETGRLMPFLSAKNASRDEVKEVSEEISVIIKCAVELDQMFMCSKAIFQIHWKDNSQDRSKRQRYNPNTMEPIAYEGELSSESIVKMVISPFLRKAGNSDGQNYESTMLLIKATVVCN</sequence>
<feature type="compositionally biased region" description="Polar residues" evidence="1">
    <location>
        <begin position="16"/>
        <end position="28"/>
    </location>
</feature>
<dbReference type="AlphaFoldDB" id="A0A428QQG6"/>
<feature type="region of interest" description="Disordered" evidence="1">
    <location>
        <begin position="1"/>
        <end position="29"/>
    </location>
</feature>
<gene>
    <name evidence="2" type="ORF">CEP54_003232</name>
</gene>